<evidence type="ECO:0000313" key="2">
    <source>
        <dbReference type="EMBL" id="AQK46452.1"/>
    </source>
</evidence>
<sequence length="114" mass="12880">MANLQRGEEPKKLFCPPIPSSSQTPIRTRNPQQKAWRGIGTRRTSRWHYGKAIHHWLSGSSLQRKNKLIAKHTFFSARVYKPELHELAAGGSTERRLDSGVVVAVLRARQAAVL</sequence>
<name>A0A1D6JF90_MAIZE</name>
<dbReference type="AlphaFoldDB" id="A0A1D6JF90"/>
<evidence type="ECO:0000256" key="1">
    <source>
        <dbReference type="SAM" id="MobiDB-lite"/>
    </source>
</evidence>
<gene>
    <name evidence="2" type="ORF">ZEAMMB73_Zm00001d026387</name>
</gene>
<feature type="region of interest" description="Disordered" evidence="1">
    <location>
        <begin position="1"/>
        <end position="41"/>
    </location>
</feature>
<feature type="compositionally biased region" description="Basic and acidic residues" evidence="1">
    <location>
        <begin position="1"/>
        <end position="12"/>
    </location>
</feature>
<proteinExistence type="predicted"/>
<feature type="compositionally biased region" description="Polar residues" evidence="1">
    <location>
        <begin position="20"/>
        <end position="33"/>
    </location>
</feature>
<reference evidence="2" key="1">
    <citation type="submission" date="2015-12" db="EMBL/GenBank/DDBJ databases">
        <title>Update maize B73 reference genome by single molecule sequencing technologies.</title>
        <authorList>
            <consortium name="Maize Genome Sequencing Project"/>
            <person name="Ware D."/>
        </authorList>
    </citation>
    <scope>NUCLEOTIDE SEQUENCE</scope>
    <source>
        <tissue evidence="2">Seedling</tissue>
    </source>
</reference>
<protein>
    <submittedName>
        <fullName evidence="2">HAT transposon superfamily protein</fullName>
    </submittedName>
</protein>
<organism evidence="2">
    <name type="scientific">Zea mays</name>
    <name type="common">Maize</name>
    <dbReference type="NCBI Taxonomy" id="4577"/>
    <lineage>
        <taxon>Eukaryota</taxon>
        <taxon>Viridiplantae</taxon>
        <taxon>Streptophyta</taxon>
        <taxon>Embryophyta</taxon>
        <taxon>Tracheophyta</taxon>
        <taxon>Spermatophyta</taxon>
        <taxon>Magnoliopsida</taxon>
        <taxon>Liliopsida</taxon>
        <taxon>Poales</taxon>
        <taxon>Poaceae</taxon>
        <taxon>PACMAD clade</taxon>
        <taxon>Panicoideae</taxon>
        <taxon>Andropogonodae</taxon>
        <taxon>Andropogoneae</taxon>
        <taxon>Tripsacinae</taxon>
        <taxon>Zea</taxon>
    </lineage>
</organism>
<accession>A0A1D6JF90</accession>
<dbReference type="EMBL" id="CM000786">
    <property type="protein sequence ID" value="AQK46452.1"/>
    <property type="molecule type" value="Genomic_DNA"/>
</dbReference>